<organism evidence="3">
    <name type="scientific">Cacopsylla melanoneura</name>
    <dbReference type="NCBI Taxonomy" id="428564"/>
    <lineage>
        <taxon>Eukaryota</taxon>
        <taxon>Metazoa</taxon>
        <taxon>Ecdysozoa</taxon>
        <taxon>Arthropoda</taxon>
        <taxon>Hexapoda</taxon>
        <taxon>Insecta</taxon>
        <taxon>Pterygota</taxon>
        <taxon>Neoptera</taxon>
        <taxon>Paraneoptera</taxon>
        <taxon>Hemiptera</taxon>
        <taxon>Sternorrhyncha</taxon>
        <taxon>Psylloidea</taxon>
        <taxon>Psyllidae</taxon>
        <taxon>Psyllinae</taxon>
        <taxon>Cacopsylla</taxon>
    </lineage>
</organism>
<dbReference type="AlphaFoldDB" id="A0A8D8WN39"/>
<keyword evidence="2" id="KW-0812">Transmembrane</keyword>
<keyword evidence="2" id="KW-0472">Membrane</keyword>
<sequence>MDLHRGRNHTLHSTLLRGRGAGEGKGPLQVRRLVTGPHKAALDTGLVTGAQQAAAAQQGHQVAAEERERQPERGPRVRGGIITFILHVLCARHALEGLQPATAWVRSEPAGAGWIVLLTERLRTELAQPSSAAQHGVRRFLQFVAPVPAHNGHGRVSPSPRHAGGWEGGRRPTHCEQVFAVEDERGKSFGGDGGVGGGRGGAGGVVLRGRVRRTVFTGELHGFEHIIFISISRLAIPLVFCVVLILLFFILIRILFHQINTTTEPVRPVLILPQFTQGMSMQIFLQRIPDALVEGPGIRRRLERQSKLLVRGLPMMKRGHHLVVREVSGDGTTEHNRLVRYPLSKYDVLELARTRVWRAVRRWQYLNLLDRDVGQAAAPHCYPTTCTVIPGHHLGPHPHQIVPTIFRNT</sequence>
<feature type="compositionally biased region" description="Basic and acidic residues" evidence="1">
    <location>
        <begin position="63"/>
        <end position="75"/>
    </location>
</feature>
<feature type="region of interest" description="Disordered" evidence="1">
    <location>
        <begin position="52"/>
        <end position="76"/>
    </location>
</feature>
<accession>A0A8D8WN39</accession>
<evidence type="ECO:0000256" key="2">
    <source>
        <dbReference type="SAM" id="Phobius"/>
    </source>
</evidence>
<evidence type="ECO:0000256" key="1">
    <source>
        <dbReference type="SAM" id="MobiDB-lite"/>
    </source>
</evidence>
<protein>
    <submittedName>
        <fullName evidence="3">Uncharacterized protein</fullName>
    </submittedName>
</protein>
<feature type="transmembrane region" description="Helical" evidence="2">
    <location>
        <begin position="234"/>
        <end position="256"/>
    </location>
</feature>
<dbReference type="EMBL" id="HBUF01208988">
    <property type="protein sequence ID" value="CAG6664953.1"/>
    <property type="molecule type" value="Transcribed_RNA"/>
</dbReference>
<keyword evidence="2" id="KW-1133">Transmembrane helix</keyword>
<feature type="region of interest" description="Disordered" evidence="1">
    <location>
        <begin position="1"/>
        <end position="27"/>
    </location>
</feature>
<evidence type="ECO:0000313" key="3">
    <source>
        <dbReference type="EMBL" id="CAG6664953.1"/>
    </source>
</evidence>
<feature type="compositionally biased region" description="Low complexity" evidence="1">
    <location>
        <begin position="52"/>
        <end position="62"/>
    </location>
</feature>
<feature type="compositionally biased region" description="Basic residues" evidence="1">
    <location>
        <begin position="1"/>
        <end position="10"/>
    </location>
</feature>
<name>A0A8D8WN39_9HEMI</name>
<proteinExistence type="predicted"/>
<reference evidence="3" key="1">
    <citation type="submission" date="2021-05" db="EMBL/GenBank/DDBJ databases">
        <authorList>
            <person name="Alioto T."/>
            <person name="Alioto T."/>
            <person name="Gomez Garrido J."/>
        </authorList>
    </citation>
    <scope>NUCLEOTIDE SEQUENCE</scope>
</reference>